<dbReference type="Gene3D" id="3.40.50.10140">
    <property type="entry name" value="Toll/interleukin-1 receptor homology (TIR) domain"/>
    <property type="match status" value="1"/>
</dbReference>
<dbReference type="GO" id="GO:0007165">
    <property type="term" value="P:signal transduction"/>
    <property type="evidence" value="ECO:0007669"/>
    <property type="project" value="InterPro"/>
</dbReference>
<reference evidence="2 3" key="1">
    <citation type="submission" date="2017-09" db="EMBL/GenBank/DDBJ databases">
        <title>Large-scale bioinformatics analysis of Bacillus genomes uncovers conserved roles of natural products in bacterial physiology.</title>
        <authorList>
            <consortium name="Agbiome Team Llc"/>
            <person name="Bleich R.M."/>
            <person name="Grubbs K.J."/>
            <person name="Santa Maria K.C."/>
            <person name="Allen S.E."/>
            <person name="Farag S."/>
            <person name="Shank E.A."/>
            <person name="Bowers A."/>
        </authorList>
    </citation>
    <scope>NUCLEOTIDE SEQUENCE [LARGE SCALE GENOMIC DNA]</scope>
    <source>
        <strain evidence="2 3">AFS029792</strain>
    </source>
</reference>
<sequence>MASVFLSHSSKDKFFVRKLAERLKHSGVEVWIDEAEIKIGDSLIEKISQGIKGADYLVVILSHNSVSSNWVQRELYLSMTNEVVGKEIKVLPVLIENCEIPFFLSDKLYADFTKDDMFERSFDLLLDAVGATKKCTAKDIIAENEGNKQKVNNNGVDRKKELEVNVESESLEIFENIRVIDVDKGKTYNPDKEKTLYNVYFNLSDFPSREWVEIFEVERRFPRHSMWRKAWVEEDYIVIHCALDEVKDFHHRDILQDVGNTNARYRSYLKQQAIKKHQAERERNNEALMIDNALEGLDF</sequence>
<dbReference type="AlphaFoldDB" id="A0A9X7E1K8"/>
<proteinExistence type="predicted"/>
<evidence type="ECO:0000313" key="3">
    <source>
        <dbReference type="Proteomes" id="UP000225135"/>
    </source>
</evidence>
<dbReference type="RefSeq" id="WP_098773389.1">
    <property type="nucleotide sequence ID" value="NZ_NUQH01000006.1"/>
</dbReference>
<dbReference type="EMBL" id="NUUR01000122">
    <property type="protein sequence ID" value="PHG74880.1"/>
    <property type="molecule type" value="Genomic_DNA"/>
</dbReference>
<gene>
    <name evidence="2" type="ORF">COI69_29085</name>
</gene>
<dbReference type="Pfam" id="PF13676">
    <property type="entry name" value="TIR_2"/>
    <property type="match status" value="1"/>
</dbReference>
<dbReference type="InterPro" id="IPR035897">
    <property type="entry name" value="Toll_tir_struct_dom_sf"/>
</dbReference>
<name>A0A9X7E1K8_BACCE</name>
<evidence type="ECO:0000259" key="1">
    <source>
        <dbReference type="PROSITE" id="PS50104"/>
    </source>
</evidence>
<evidence type="ECO:0000313" key="2">
    <source>
        <dbReference type="EMBL" id="PHG74880.1"/>
    </source>
</evidence>
<dbReference type="InterPro" id="IPR000157">
    <property type="entry name" value="TIR_dom"/>
</dbReference>
<dbReference type="SMART" id="SM00255">
    <property type="entry name" value="TIR"/>
    <property type="match status" value="1"/>
</dbReference>
<accession>A0A9X7E1K8</accession>
<dbReference type="PROSITE" id="PS50104">
    <property type="entry name" value="TIR"/>
    <property type="match status" value="1"/>
</dbReference>
<protein>
    <recommendedName>
        <fullName evidence="1">TIR domain-containing protein</fullName>
    </recommendedName>
</protein>
<feature type="domain" description="TIR" evidence="1">
    <location>
        <begin position="1"/>
        <end position="126"/>
    </location>
</feature>
<organism evidence="2 3">
    <name type="scientific">Bacillus cereus</name>
    <dbReference type="NCBI Taxonomy" id="1396"/>
    <lineage>
        <taxon>Bacteria</taxon>
        <taxon>Bacillati</taxon>
        <taxon>Bacillota</taxon>
        <taxon>Bacilli</taxon>
        <taxon>Bacillales</taxon>
        <taxon>Bacillaceae</taxon>
        <taxon>Bacillus</taxon>
        <taxon>Bacillus cereus group</taxon>
    </lineage>
</organism>
<dbReference type="SUPFAM" id="SSF52200">
    <property type="entry name" value="Toll/Interleukin receptor TIR domain"/>
    <property type="match status" value="1"/>
</dbReference>
<dbReference type="Proteomes" id="UP000225135">
    <property type="component" value="Unassembled WGS sequence"/>
</dbReference>
<comment type="caution">
    <text evidence="2">The sequence shown here is derived from an EMBL/GenBank/DDBJ whole genome shotgun (WGS) entry which is preliminary data.</text>
</comment>